<protein>
    <submittedName>
        <fullName evidence="1">Uncharacterized protein</fullName>
    </submittedName>
</protein>
<accession>F9UAM5</accession>
<sequence length="153" mass="17137">MTSTDGNLTVDFPDDDKLYLGSVVALRTLLEGYVHRVMAAYDEYLHGREGADVVLPKIEALAREYGDIIMGRNRHYRIAPWQERHRLGARLRYWYPEEIGRDDDPGEGYFRSLAAQCIAAAQEMAGGSMTDEEAGAELGEILQDNAERMVGLA</sequence>
<evidence type="ECO:0000313" key="1">
    <source>
        <dbReference type="EMBL" id="EGV18777.1"/>
    </source>
</evidence>
<dbReference type="RefSeq" id="WP_007193070.1">
    <property type="nucleotide sequence ID" value="NZ_AFWV01000006.1"/>
</dbReference>
<dbReference type="Proteomes" id="UP000005459">
    <property type="component" value="Unassembled WGS sequence"/>
</dbReference>
<name>F9UAM5_9GAMM</name>
<dbReference type="AlphaFoldDB" id="F9UAM5"/>
<reference evidence="1 2" key="1">
    <citation type="submission" date="2011-06" db="EMBL/GenBank/DDBJ databases">
        <title>The draft genome of Thiocapsa marina 5811.</title>
        <authorList>
            <consortium name="US DOE Joint Genome Institute (JGI-PGF)"/>
            <person name="Lucas S."/>
            <person name="Han J."/>
            <person name="Cheng J.-F."/>
            <person name="Goodwin L."/>
            <person name="Pitluck S."/>
            <person name="Peters L."/>
            <person name="Land M.L."/>
            <person name="Hauser L."/>
            <person name="Vogl K."/>
            <person name="Liu Z."/>
            <person name="Imhoff J."/>
            <person name="Thiel V."/>
            <person name="Frigaard N.-U."/>
            <person name="Bryant D."/>
            <person name="Woyke T.J."/>
        </authorList>
    </citation>
    <scope>NUCLEOTIDE SEQUENCE [LARGE SCALE GENOMIC DNA]</scope>
    <source>
        <strain evidence="1 2">5811</strain>
    </source>
</reference>
<organism evidence="1 2">
    <name type="scientific">Thiocapsa marina 5811</name>
    <dbReference type="NCBI Taxonomy" id="768671"/>
    <lineage>
        <taxon>Bacteria</taxon>
        <taxon>Pseudomonadati</taxon>
        <taxon>Pseudomonadota</taxon>
        <taxon>Gammaproteobacteria</taxon>
        <taxon>Chromatiales</taxon>
        <taxon>Chromatiaceae</taxon>
        <taxon>Thiocapsa</taxon>
    </lineage>
</organism>
<dbReference type="EMBL" id="AFWV01000006">
    <property type="protein sequence ID" value="EGV18777.1"/>
    <property type="molecule type" value="Genomic_DNA"/>
</dbReference>
<proteinExistence type="predicted"/>
<gene>
    <name evidence="1" type="ORF">ThimaDRAFT_2195</name>
</gene>
<evidence type="ECO:0000313" key="2">
    <source>
        <dbReference type="Proteomes" id="UP000005459"/>
    </source>
</evidence>
<dbReference type="OrthoDB" id="9830851at2"/>
<keyword evidence="2" id="KW-1185">Reference proteome</keyword>